<feature type="transmembrane region" description="Helical" evidence="1">
    <location>
        <begin position="20"/>
        <end position="38"/>
    </location>
</feature>
<organism evidence="2">
    <name type="scientific">Leptotrichia alba</name>
    <dbReference type="NCBI Taxonomy" id="3239304"/>
    <lineage>
        <taxon>Bacteria</taxon>
        <taxon>Fusobacteriati</taxon>
        <taxon>Fusobacteriota</taxon>
        <taxon>Fusobacteriia</taxon>
        <taxon>Fusobacteriales</taxon>
        <taxon>Leptotrichiaceae</taxon>
        <taxon>Leptotrichia</taxon>
    </lineage>
</organism>
<dbReference type="KEGG" id="lala:AB8B28_01575"/>
<reference evidence="2" key="1">
    <citation type="submission" date="2024-07" db="EMBL/GenBank/DDBJ databases">
        <authorList>
            <person name="Li X.-J."/>
            <person name="Wang X."/>
        </authorList>
    </citation>
    <scope>NUCLEOTIDE SEQUENCE</scope>
    <source>
        <strain evidence="2">HSP-536</strain>
    </source>
</reference>
<feature type="transmembrane region" description="Helical" evidence="1">
    <location>
        <begin position="184"/>
        <end position="201"/>
    </location>
</feature>
<evidence type="ECO:0000313" key="2">
    <source>
        <dbReference type="EMBL" id="XDU62591.1"/>
    </source>
</evidence>
<protein>
    <submittedName>
        <fullName evidence="2">DUF2628 domain-containing protein</fullName>
    </submittedName>
</protein>
<gene>
    <name evidence="2" type="ORF">AB8B28_01575</name>
</gene>
<dbReference type="RefSeq" id="WP_369716391.1">
    <property type="nucleotide sequence ID" value="NZ_CP165647.1"/>
</dbReference>
<name>A0AB39V4M2_9FUSO</name>
<proteinExistence type="predicted"/>
<sequence>MKQINGKRAILENGVLRKEVKFGFSWEAFFLGFIYPLIKGDYMVAGISFVVISVASMIFFPLIFVLSMVFGFIYNKMYVRMLIKQGWHPFTEEDAQVLRMNGILFNDRNNSYENNRERMAKEVEYYEMQPSEKTEVIEFKKSDSGNDFYDMSNNNMDNMNTDNFHNGNPNVPKMNYKNRTIQKFVARSIGGGLVSLVLGVFTANVILILLGAGLTGGGTFLAVKNKDKIKWK</sequence>
<feature type="transmembrane region" description="Helical" evidence="1">
    <location>
        <begin position="44"/>
        <end position="74"/>
    </location>
</feature>
<dbReference type="AlphaFoldDB" id="A0AB39V4M2"/>
<keyword evidence="1" id="KW-0472">Membrane</keyword>
<keyword evidence="1" id="KW-0812">Transmembrane</keyword>
<feature type="transmembrane region" description="Helical" evidence="1">
    <location>
        <begin position="207"/>
        <end position="223"/>
    </location>
</feature>
<dbReference type="EMBL" id="CP165647">
    <property type="protein sequence ID" value="XDU62591.1"/>
    <property type="molecule type" value="Genomic_DNA"/>
</dbReference>
<accession>A0AB39V4M2</accession>
<evidence type="ECO:0000256" key="1">
    <source>
        <dbReference type="SAM" id="Phobius"/>
    </source>
</evidence>
<keyword evidence="1" id="KW-1133">Transmembrane helix</keyword>